<dbReference type="RefSeq" id="WP_092741893.1">
    <property type="nucleotide sequence ID" value="NZ_FNOV01000011.1"/>
</dbReference>
<evidence type="ECO:0000313" key="3">
    <source>
        <dbReference type="Proteomes" id="UP000199249"/>
    </source>
</evidence>
<gene>
    <name evidence="2" type="ORF">SAMN04488069_11121</name>
</gene>
<accession>A0A1H3LJY3</accession>
<dbReference type="PANTHER" id="PTHR46844">
    <property type="entry name" value="SLR5058 PROTEIN"/>
    <property type="match status" value="1"/>
</dbReference>
<dbReference type="Proteomes" id="UP000199249">
    <property type="component" value="Unassembled WGS sequence"/>
</dbReference>
<dbReference type="STRING" id="651662.SAMN04488069_11121"/>
<dbReference type="Pfam" id="PF05729">
    <property type="entry name" value="NACHT"/>
    <property type="match status" value="1"/>
</dbReference>
<organism evidence="2 3">
    <name type="scientific">Hymenobacter psychrophilus</name>
    <dbReference type="NCBI Taxonomy" id="651662"/>
    <lineage>
        <taxon>Bacteria</taxon>
        <taxon>Pseudomonadati</taxon>
        <taxon>Bacteroidota</taxon>
        <taxon>Cytophagia</taxon>
        <taxon>Cytophagales</taxon>
        <taxon>Hymenobacteraceae</taxon>
        <taxon>Hymenobacter</taxon>
    </lineage>
</organism>
<protein>
    <submittedName>
        <fullName evidence="2">NACHT domain-containing protein</fullName>
    </submittedName>
</protein>
<proteinExistence type="predicted"/>
<dbReference type="SUPFAM" id="SSF52540">
    <property type="entry name" value="P-loop containing nucleoside triphosphate hydrolases"/>
    <property type="match status" value="1"/>
</dbReference>
<sequence>MPISKETIALLSAFKSPILETMKGAKDEVSFFFDNGVATYIDNLIDKIKYTKTFLHRSEDVYFYDTYFPVTLTRKLKNNDSIEMPSHEPFELFKLKRFISVIGNAGSGKTMFMKQCFLSALESKKQIPILIELRNISREEISITDYIYKHVLNNKLSPSQRILERILEKGKFLFLLDGFDEIFSNNKAKIIEDIENFVDKYNKNYFLITSRPGANAESIPRFLSYYVSPLSENEISRFVHVQLRDDAELEKRVQATVAAPESKDYKSYLSSPLLLSMFILTYNLYPELPKSKSKFYWNVFDTLCTKHDSYTKKGGFLHERKSGLQHEELENVLKWLAYVSLFEGKYTFDEEYLVDKLKNIREKLKLNYNIKAIIDDFVVSISIIILDGFEYKFPHKSLQEYLAALLVREQSEEAKTKVYYERFASIENKGTGGNENLWSICIELDKYSFYNNFFIKHLSNFLIEIKKGGEKNIVKNFFTFYDNGEGIIIKNSEIDFHSFTIPTGPIFPILAYHGLQFDPFDFILSYHYEKKEIILELYKDFISESKLISRRPKHNDYWIKYKDLWNWNSARTSKVFHNSQLEKKITSLKFSAMEILDNLKENLAEDSKIKNDLLDL</sequence>
<dbReference type="InterPro" id="IPR027417">
    <property type="entry name" value="P-loop_NTPase"/>
</dbReference>
<name>A0A1H3LJY3_9BACT</name>
<dbReference type="InterPro" id="IPR007111">
    <property type="entry name" value="NACHT_NTPase"/>
</dbReference>
<dbReference type="Gene3D" id="3.40.50.300">
    <property type="entry name" value="P-loop containing nucleotide triphosphate hydrolases"/>
    <property type="match status" value="1"/>
</dbReference>
<dbReference type="AlphaFoldDB" id="A0A1H3LJY3"/>
<feature type="domain" description="NACHT" evidence="1">
    <location>
        <begin position="97"/>
        <end position="214"/>
    </location>
</feature>
<evidence type="ECO:0000313" key="2">
    <source>
        <dbReference type="EMBL" id="SDY64693.1"/>
    </source>
</evidence>
<dbReference type="PANTHER" id="PTHR46844:SF1">
    <property type="entry name" value="SLR5058 PROTEIN"/>
    <property type="match status" value="1"/>
</dbReference>
<keyword evidence="3" id="KW-1185">Reference proteome</keyword>
<evidence type="ECO:0000259" key="1">
    <source>
        <dbReference type="PROSITE" id="PS50837"/>
    </source>
</evidence>
<dbReference type="PROSITE" id="PS50837">
    <property type="entry name" value="NACHT"/>
    <property type="match status" value="1"/>
</dbReference>
<reference evidence="3" key="1">
    <citation type="submission" date="2016-10" db="EMBL/GenBank/DDBJ databases">
        <authorList>
            <person name="Varghese N."/>
            <person name="Submissions S."/>
        </authorList>
    </citation>
    <scope>NUCLEOTIDE SEQUENCE [LARGE SCALE GENOMIC DNA]</scope>
    <source>
        <strain evidence="3">CGMCC 1.8975</strain>
    </source>
</reference>
<dbReference type="OrthoDB" id="1488560at2"/>
<dbReference type="EMBL" id="FNOV01000011">
    <property type="protein sequence ID" value="SDY64693.1"/>
    <property type="molecule type" value="Genomic_DNA"/>
</dbReference>